<dbReference type="InterPro" id="IPR037027">
    <property type="entry name" value="YqgF/RNaseH-like_dom_sf"/>
</dbReference>
<dbReference type="InterPro" id="IPR005227">
    <property type="entry name" value="YqgF"/>
</dbReference>
<accession>A0A1F5SIG4</accession>
<dbReference type="EMBL" id="MFGB01000016">
    <property type="protein sequence ID" value="OGF26346.1"/>
    <property type="molecule type" value="Genomic_DNA"/>
</dbReference>
<name>A0A1F5SIG4_9BACT</name>
<evidence type="ECO:0000256" key="2">
    <source>
        <dbReference type="ARBA" id="ARBA00022517"/>
    </source>
</evidence>
<feature type="domain" description="YqgF/RNase H-like" evidence="6">
    <location>
        <begin position="8"/>
        <end position="102"/>
    </location>
</feature>
<dbReference type="PANTHER" id="PTHR33317">
    <property type="entry name" value="POLYNUCLEOTIDYL TRANSFERASE, RIBONUCLEASE H-LIKE SUPERFAMILY PROTEIN"/>
    <property type="match status" value="1"/>
</dbReference>
<dbReference type="HAMAP" id="MF_00651">
    <property type="entry name" value="Nuclease_YqgF"/>
    <property type="match status" value="1"/>
</dbReference>
<evidence type="ECO:0000313" key="7">
    <source>
        <dbReference type="EMBL" id="OGF26346.1"/>
    </source>
</evidence>
<evidence type="ECO:0000256" key="1">
    <source>
        <dbReference type="ARBA" id="ARBA00022490"/>
    </source>
</evidence>
<organism evidence="7 8">
    <name type="scientific">Candidatus Falkowbacteria bacterium RIFOXYA2_FULL_47_19</name>
    <dbReference type="NCBI Taxonomy" id="1797994"/>
    <lineage>
        <taxon>Bacteria</taxon>
        <taxon>Candidatus Falkowiibacteriota</taxon>
    </lineage>
</organism>
<dbReference type="SMART" id="SM00732">
    <property type="entry name" value="YqgFc"/>
    <property type="match status" value="1"/>
</dbReference>
<dbReference type="AlphaFoldDB" id="A0A1F5SIG4"/>
<comment type="similarity">
    <text evidence="5">Belongs to the YqgF HJR family.</text>
</comment>
<gene>
    <name evidence="7" type="ORF">A2227_03635</name>
</gene>
<dbReference type="SUPFAM" id="SSF53098">
    <property type="entry name" value="Ribonuclease H-like"/>
    <property type="match status" value="1"/>
</dbReference>
<dbReference type="GO" id="GO:0000967">
    <property type="term" value="P:rRNA 5'-end processing"/>
    <property type="evidence" value="ECO:0007669"/>
    <property type="project" value="UniProtKB-UniRule"/>
</dbReference>
<dbReference type="Pfam" id="PF03652">
    <property type="entry name" value="RuvX"/>
    <property type="match status" value="1"/>
</dbReference>
<evidence type="ECO:0000259" key="6">
    <source>
        <dbReference type="SMART" id="SM00732"/>
    </source>
</evidence>
<sequence length="131" mass="14209">MNMDKKTTRYLGIDWGEKRIGLALGDDETGIATPCGVVDSVAGILDLTKEEEIDKIIIGLPVKMSGAKNETSPAFDKFVKYLRDNSGVPVEFMDERLTSKAADALPGTKKTKAARDSIAAMLILQAYLDKS</sequence>
<keyword evidence="1 5" id="KW-0963">Cytoplasm</keyword>
<keyword evidence="2 5" id="KW-0690">Ribosome biogenesis</keyword>
<evidence type="ECO:0000256" key="5">
    <source>
        <dbReference type="HAMAP-Rule" id="MF_00651"/>
    </source>
</evidence>
<dbReference type="CDD" id="cd16964">
    <property type="entry name" value="YqgF"/>
    <property type="match status" value="1"/>
</dbReference>
<comment type="subcellular location">
    <subcellularLocation>
        <location evidence="5">Cytoplasm</location>
    </subcellularLocation>
</comment>
<keyword evidence="3 5" id="KW-0540">Nuclease</keyword>
<dbReference type="Gene3D" id="3.30.420.140">
    <property type="entry name" value="YqgF/RNase H-like domain"/>
    <property type="match status" value="1"/>
</dbReference>
<dbReference type="STRING" id="1797994.A2227_03635"/>
<protein>
    <recommendedName>
        <fullName evidence="5">Putative pre-16S rRNA nuclease</fullName>
        <ecNumber evidence="5">3.1.-.-</ecNumber>
    </recommendedName>
</protein>
<dbReference type="Proteomes" id="UP000178367">
    <property type="component" value="Unassembled WGS sequence"/>
</dbReference>
<dbReference type="GO" id="GO:0005829">
    <property type="term" value="C:cytosol"/>
    <property type="evidence" value="ECO:0007669"/>
    <property type="project" value="TreeGrafter"/>
</dbReference>
<evidence type="ECO:0000313" key="8">
    <source>
        <dbReference type="Proteomes" id="UP000178367"/>
    </source>
</evidence>
<dbReference type="GO" id="GO:0004518">
    <property type="term" value="F:nuclease activity"/>
    <property type="evidence" value="ECO:0007669"/>
    <property type="project" value="UniProtKB-KW"/>
</dbReference>
<evidence type="ECO:0000256" key="3">
    <source>
        <dbReference type="ARBA" id="ARBA00022722"/>
    </source>
</evidence>
<evidence type="ECO:0000256" key="4">
    <source>
        <dbReference type="ARBA" id="ARBA00022801"/>
    </source>
</evidence>
<dbReference type="NCBIfam" id="TIGR00250">
    <property type="entry name" value="RNAse_H_YqgF"/>
    <property type="match status" value="1"/>
</dbReference>
<dbReference type="EC" id="3.1.-.-" evidence="5"/>
<keyword evidence="4 5" id="KW-0378">Hydrolase</keyword>
<proteinExistence type="inferred from homology"/>
<comment type="caution">
    <text evidence="7">The sequence shown here is derived from an EMBL/GenBank/DDBJ whole genome shotgun (WGS) entry which is preliminary data.</text>
</comment>
<reference evidence="7 8" key="1">
    <citation type="journal article" date="2016" name="Nat. Commun.">
        <title>Thousands of microbial genomes shed light on interconnected biogeochemical processes in an aquifer system.</title>
        <authorList>
            <person name="Anantharaman K."/>
            <person name="Brown C.T."/>
            <person name="Hug L.A."/>
            <person name="Sharon I."/>
            <person name="Castelle C.J."/>
            <person name="Probst A.J."/>
            <person name="Thomas B.C."/>
            <person name="Singh A."/>
            <person name="Wilkins M.J."/>
            <person name="Karaoz U."/>
            <person name="Brodie E.L."/>
            <person name="Williams K.H."/>
            <person name="Hubbard S.S."/>
            <person name="Banfield J.F."/>
        </authorList>
    </citation>
    <scope>NUCLEOTIDE SEQUENCE [LARGE SCALE GENOMIC DNA]</scope>
</reference>
<dbReference type="PANTHER" id="PTHR33317:SF4">
    <property type="entry name" value="POLYNUCLEOTIDYL TRANSFERASE, RIBONUCLEASE H-LIKE SUPERFAMILY PROTEIN"/>
    <property type="match status" value="1"/>
</dbReference>
<comment type="function">
    <text evidence="5">Could be a nuclease involved in processing of the 5'-end of pre-16S rRNA.</text>
</comment>
<dbReference type="InterPro" id="IPR006641">
    <property type="entry name" value="YqgF/RNaseH-like_dom"/>
</dbReference>
<dbReference type="InterPro" id="IPR012337">
    <property type="entry name" value="RNaseH-like_sf"/>
</dbReference>
<dbReference type="GO" id="GO:0016788">
    <property type="term" value="F:hydrolase activity, acting on ester bonds"/>
    <property type="evidence" value="ECO:0007669"/>
    <property type="project" value="UniProtKB-UniRule"/>
</dbReference>